<evidence type="ECO:0000313" key="2">
    <source>
        <dbReference type="Proteomes" id="UP000805193"/>
    </source>
</evidence>
<proteinExistence type="predicted"/>
<feature type="non-terminal residue" evidence="1">
    <location>
        <position position="1"/>
    </location>
</feature>
<protein>
    <submittedName>
        <fullName evidence="1">Uncharacterized protein</fullName>
    </submittedName>
</protein>
<dbReference type="EMBL" id="JABSTQ010011374">
    <property type="protein sequence ID" value="KAG0412112.1"/>
    <property type="molecule type" value="Genomic_DNA"/>
</dbReference>
<gene>
    <name evidence="1" type="ORF">HPB47_010751</name>
</gene>
<feature type="non-terminal residue" evidence="1">
    <location>
        <position position="239"/>
    </location>
</feature>
<comment type="caution">
    <text evidence="1">The sequence shown here is derived from an EMBL/GenBank/DDBJ whole genome shotgun (WGS) entry which is preliminary data.</text>
</comment>
<sequence>ASAEATSPAPNLPPGELECMRERKWWCFLLSSIFTFLAGLFIILIWRALAFLCCRKEKAGAYSPGAPKQQPPAGQQKKLPAPGGDAKRKAGEGAAEIGFMTEAKDWAGELISGQTTTGRILRVSGANLTSAEPSSRIGHENCVTRRRSAARQPTKTEGGPSCDDSEPGRRSVEDHGRSGCTLSRRRRCIVAVPSAFSSGGPVPINKELARDEAAIWSGVPGEGAVAAVLARGKAAAGEA</sequence>
<dbReference type="Proteomes" id="UP000805193">
    <property type="component" value="Unassembled WGS sequence"/>
</dbReference>
<organism evidence="1 2">
    <name type="scientific">Ixodes persulcatus</name>
    <name type="common">Taiga tick</name>
    <dbReference type="NCBI Taxonomy" id="34615"/>
    <lineage>
        <taxon>Eukaryota</taxon>
        <taxon>Metazoa</taxon>
        <taxon>Ecdysozoa</taxon>
        <taxon>Arthropoda</taxon>
        <taxon>Chelicerata</taxon>
        <taxon>Arachnida</taxon>
        <taxon>Acari</taxon>
        <taxon>Parasitiformes</taxon>
        <taxon>Ixodida</taxon>
        <taxon>Ixodoidea</taxon>
        <taxon>Ixodidae</taxon>
        <taxon>Ixodinae</taxon>
        <taxon>Ixodes</taxon>
    </lineage>
</organism>
<accession>A0AC60NYE1</accession>
<reference evidence="1 2" key="1">
    <citation type="journal article" date="2020" name="Cell">
        <title>Large-Scale Comparative Analyses of Tick Genomes Elucidate Their Genetic Diversity and Vector Capacities.</title>
        <authorList>
            <consortium name="Tick Genome and Microbiome Consortium (TIGMIC)"/>
            <person name="Jia N."/>
            <person name="Wang J."/>
            <person name="Shi W."/>
            <person name="Du L."/>
            <person name="Sun Y."/>
            <person name="Zhan W."/>
            <person name="Jiang J.F."/>
            <person name="Wang Q."/>
            <person name="Zhang B."/>
            <person name="Ji P."/>
            <person name="Bell-Sakyi L."/>
            <person name="Cui X.M."/>
            <person name="Yuan T.T."/>
            <person name="Jiang B.G."/>
            <person name="Yang W.F."/>
            <person name="Lam T.T."/>
            <person name="Chang Q.C."/>
            <person name="Ding S.J."/>
            <person name="Wang X.J."/>
            <person name="Zhu J.G."/>
            <person name="Ruan X.D."/>
            <person name="Zhao L."/>
            <person name="Wei J.T."/>
            <person name="Ye R.Z."/>
            <person name="Que T.C."/>
            <person name="Du C.H."/>
            <person name="Zhou Y.H."/>
            <person name="Cheng J.X."/>
            <person name="Dai P.F."/>
            <person name="Guo W.B."/>
            <person name="Han X.H."/>
            <person name="Huang E.J."/>
            <person name="Li L.F."/>
            <person name="Wei W."/>
            <person name="Gao Y.C."/>
            <person name="Liu J.Z."/>
            <person name="Shao H.Z."/>
            <person name="Wang X."/>
            <person name="Wang C.C."/>
            <person name="Yang T.C."/>
            <person name="Huo Q.B."/>
            <person name="Li W."/>
            <person name="Chen H.Y."/>
            <person name="Chen S.E."/>
            <person name="Zhou L.G."/>
            <person name="Ni X.B."/>
            <person name="Tian J.H."/>
            <person name="Sheng Y."/>
            <person name="Liu T."/>
            <person name="Pan Y.S."/>
            <person name="Xia L.Y."/>
            <person name="Li J."/>
            <person name="Zhao F."/>
            <person name="Cao W.C."/>
        </authorList>
    </citation>
    <scope>NUCLEOTIDE SEQUENCE [LARGE SCALE GENOMIC DNA]</scope>
    <source>
        <strain evidence="1">Iper-2018</strain>
    </source>
</reference>
<evidence type="ECO:0000313" key="1">
    <source>
        <dbReference type="EMBL" id="KAG0412112.1"/>
    </source>
</evidence>
<keyword evidence="2" id="KW-1185">Reference proteome</keyword>
<name>A0AC60NYE1_IXOPE</name>